<feature type="transmembrane region" description="Helical" evidence="1">
    <location>
        <begin position="139"/>
        <end position="160"/>
    </location>
</feature>
<comment type="caution">
    <text evidence="2">The sequence shown here is derived from an EMBL/GenBank/DDBJ whole genome shotgun (WGS) entry which is preliminary data.</text>
</comment>
<dbReference type="InterPro" id="IPR037997">
    <property type="entry name" value="Dgk1-like"/>
</dbReference>
<evidence type="ECO:0000313" key="3">
    <source>
        <dbReference type="Proteomes" id="UP001271789"/>
    </source>
</evidence>
<keyword evidence="1" id="KW-1133">Transmembrane helix</keyword>
<protein>
    <recommendedName>
        <fullName evidence="4">Phosphatidate cytidylyltransferase</fullName>
    </recommendedName>
</protein>
<feature type="transmembrane region" description="Helical" evidence="1">
    <location>
        <begin position="172"/>
        <end position="190"/>
    </location>
</feature>
<accession>A0AAE4MMP0</accession>
<dbReference type="GO" id="GO:0004143">
    <property type="term" value="F:ATP-dependent diacylglycerol kinase activity"/>
    <property type="evidence" value="ECO:0007669"/>
    <property type="project" value="InterPro"/>
</dbReference>
<keyword evidence="1" id="KW-0472">Membrane</keyword>
<organism evidence="2 3">
    <name type="scientific">Methanolapillus africanus</name>
    <dbReference type="NCBI Taxonomy" id="3028297"/>
    <lineage>
        <taxon>Archaea</taxon>
        <taxon>Methanobacteriati</taxon>
        <taxon>Methanobacteriota</taxon>
        <taxon>Stenosarchaea group</taxon>
        <taxon>Methanomicrobia</taxon>
        <taxon>Methanosarcinales</taxon>
        <taxon>Methanosarcinaceae</taxon>
        <taxon>Methanolapillus</taxon>
    </lineage>
</organism>
<evidence type="ECO:0008006" key="4">
    <source>
        <dbReference type="Google" id="ProtNLM"/>
    </source>
</evidence>
<name>A0AAE4MMP0_9EURY</name>
<keyword evidence="3" id="KW-1185">Reference proteome</keyword>
<feature type="transmembrane region" description="Helical" evidence="1">
    <location>
        <begin position="114"/>
        <end position="133"/>
    </location>
</feature>
<reference evidence="2" key="1">
    <citation type="submission" date="2023-06" db="EMBL/GenBank/DDBJ databases">
        <title>Genome sequence of Methanosarcinaceae archaeon Ag5.</title>
        <authorList>
            <person name="Protasov E."/>
            <person name="Platt K."/>
            <person name="Poehlein A."/>
            <person name="Daniel R."/>
            <person name="Brune A."/>
        </authorList>
    </citation>
    <scope>NUCLEOTIDE SEQUENCE</scope>
    <source>
        <strain evidence="2">Ag5</strain>
    </source>
</reference>
<feature type="transmembrane region" description="Helical" evidence="1">
    <location>
        <begin position="52"/>
        <end position="68"/>
    </location>
</feature>
<evidence type="ECO:0000313" key="2">
    <source>
        <dbReference type="EMBL" id="MDV0447903.1"/>
    </source>
</evidence>
<feature type="transmembrane region" description="Helical" evidence="1">
    <location>
        <begin position="226"/>
        <end position="247"/>
    </location>
</feature>
<dbReference type="Proteomes" id="UP001271789">
    <property type="component" value="Unassembled WGS sequence"/>
</dbReference>
<evidence type="ECO:0000256" key="1">
    <source>
        <dbReference type="SAM" id="Phobius"/>
    </source>
</evidence>
<dbReference type="AlphaFoldDB" id="A0AAE4MMP0"/>
<sequence length="248" mass="27896">MNIFKKLIGNIEKSIKNIEKNKIQKTNGEKMSEQAASEAKKFSYRQEVKRKLLHMTSFVFVIFIYLTTKQTACLVIGFLFVALVAAEQLCRMFPALNNIKIRFFSSVLRENEKSGNVSSVWFLLGCFLSVLLFSKEVAMIGITILIFGDAFAALIGKRFGKHKFKNGKSLEGTLGFIGVSIIFLIAYFFILDLTMSFTLMAAVSIIAASIVEIYTKQLKLDDNLTIPLTFGFSMWILTWIFGIAAAMI</sequence>
<dbReference type="PANTHER" id="PTHR31303:SF1">
    <property type="entry name" value="CTP-DEPENDENT DIACYLGLYCEROL KINASE 1"/>
    <property type="match status" value="1"/>
</dbReference>
<proteinExistence type="predicted"/>
<dbReference type="EMBL" id="JAWDKD010000034">
    <property type="protein sequence ID" value="MDV0447903.1"/>
    <property type="molecule type" value="Genomic_DNA"/>
</dbReference>
<dbReference type="PANTHER" id="PTHR31303">
    <property type="entry name" value="CTP-DEPENDENT DIACYLGLYCEROL KINASE 1"/>
    <property type="match status" value="1"/>
</dbReference>
<gene>
    <name evidence="2" type="ORF">MsAg5_18240</name>
</gene>
<feature type="transmembrane region" description="Helical" evidence="1">
    <location>
        <begin position="74"/>
        <end position="93"/>
    </location>
</feature>
<keyword evidence="1" id="KW-0812">Transmembrane</keyword>